<feature type="transmembrane region" description="Helical" evidence="1">
    <location>
        <begin position="78"/>
        <end position="98"/>
    </location>
</feature>
<dbReference type="EMBL" id="VAUO01000001">
    <property type="protein sequence ID" value="TLP64672.1"/>
    <property type="molecule type" value="Genomic_DNA"/>
</dbReference>
<sequence>MTKLTKIRITLTLGAIVGIAPVTLIFVWGLVYLVTAILYLNNPALPVAVIVISIPSLWGCWKAYAASMASHPKHPRDWRVIAAVIVATLWAFPCSAAVNWDLTVLLTFLMPGLTAAIMLGVTEYRSRKSGERGELTALPD</sequence>
<gene>
    <name evidence="2" type="ORF">FEM01_00405</name>
</gene>
<feature type="transmembrane region" description="Helical" evidence="1">
    <location>
        <begin position="12"/>
        <end position="39"/>
    </location>
</feature>
<evidence type="ECO:0000313" key="3">
    <source>
        <dbReference type="Proteomes" id="UP000309819"/>
    </source>
</evidence>
<name>A0A5R8ZFY2_9PSED</name>
<evidence type="ECO:0000256" key="1">
    <source>
        <dbReference type="SAM" id="Phobius"/>
    </source>
</evidence>
<accession>A0A5R8ZFY2</accession>
<organism evidence="2 3">
    <name type="scientific">Pseudomonas mosselii</name>
    <dbReference type="NCBI Taxonomy" id="78327"/>
    <lineage>
        <taxon>Bacteria</taxon>
        <taxon>Pseudomonadati</taxon>
        <taxon>Pseudomonadota</taxon>
        <taxon>Gammaproteobacteria</taxon>
        <taxon>Pseudomonadales</taxon>
        <taxon>Pseudomonadaceae</taxon>
        <taxon>Pseudomonas</taxon>
    </lineage>
</organism>
<comment type="caution">
    <text evidence="2">The sequence shown here is derived from an EMBL/GenBank/DDBJ whole genome shotgun (WGS) entry which is preliminary data.</text>
</comment>
<dbReference type="RefSeq" id="WP_138217312.1">
    <property type="nucleotide sequence ID" value="NZ_VAUO01000001.1"/>
</dbReference>
<feature type="transmembrane region" description="Helical" evidence="1">
    <location>
        <begin position="45"/>
        <end position="66"/>
    </location>
</feature>
<keyword evidence="1" id="KW-0472">Membrane</keyword>
<dbReference type="OrthoDB" id="7024669at2"/>
<dbReference type="Proteomes" id="UP000309819">
    <property type="component" value="Unassembled WGS sequence"/>
</dbReference>
<reference evidence="2 3" key="1">
    <citation type="submission" date="2019-05" db="EMBL/GenBank/DDBJ databases">
        <title>Pseudomonas sp. SC006 isolated from lettuce that can produce HBGAs.</title>
        <authorList>
            <person name="Wang D."/>
            <person name="Liao N."/>
            <person name="Liu D."/>
            <person name="Zhang Z."/>
            <person name="Zou S."/>
        </authorList>
    </citation>
    <scope>NUCLEOTIDE SEQUENCE [LARGE SCALE GENOMIC DNA]</scope>
    <source>
        <strain evidence="2 3">SC006</strain>
    </source>
</reference>
<keyword evidence="3" id="KW-1185">Reference proteome</keyword>
<dbReference type="AlphaFoldDB" id="A0A5R8ZFY2"/>
<evidence type="ECO:0000313" key="2">
    <source>
        <dbReference type="EMBL" id="TLP64672.1"/>
    </source>
</evidence>
<protein>
    <submittedName>
        <fullName evidence="2">Uncharacterized protein</fullName>
    </submittedName>
</protein>
<keyword evidence="1" id="KW-0812">Transmembrane</keyword>
<proteinExistence type="predicted"/>
<feature type="transmembrane region" description="Helical" evidence="1">
    <location>
        <begin position="104"/>
        <end position="122"/>
    </location>
</feature>
<keyword evidence="1" id="KW-1133">Transmembrane helix</keyword>